<proteinExistence type="predicted"/>
<dbReference type="PIRSF" id="PIRSF036794">
    <property type="entry name" value="UCP_erythr_ester"/>
    <property type="match status" value="1"/>
</dbReference>
<dbReference type="Pfam" id="PF05139">
    <property type="entry name" value="Erythro_esteras"/>
    <property type="match status" value="1"/>
</dbReference>
<dbReference type="InterPro" id="IPR052036">
    <property type="entry name" value="Hydrolase/PRTase-associated"/>
</dbReference>
<name>A0ABW0QNK1_9GAMM</name>
<feature type="region of interest" description="Disordered" evidence="1">
    <location>
        <begin position="443"/>
        <end position="464"/>
    </location>
</feature>
<dbReference type="RefSeq" id="WP_377319339.1">
    <property type="nucleotide sequence ID" value="NZ_JBHSNF010000001.1"/>
</dbReference>
<evidence type="ECO:0000313" key="3">
    <source>
        <dbReference type="Proteomes" id="UP001596114"/>
    </source>
</evidence>
<evidence type="ECO:0000256" key="1">
    <source>
        <dbReference type="SAM" id="MobiDB-lite"/>
    </source>
</evidence>
<dbReference type="Gene3D" id="1.20.1440.30">
    <property type="entry name" value="Biosynthetic Protein domain"/>
    <property type="match status" value="1"/>
</dbReference>
<dbReference type="PANTHER" id="PTHR31299">
    <property type="entry name" value="ESTERASE, PUTATIVE (AFU_ORTHOLOGUE AFUA_1G05850)-RELATED"/>
    <property type="match status" value="1"/>
</dbReference>
<keyword evidence="3" id="KW-1185">Reference proteome</keyword>
<reference evidence="3" key="1">
    <citation type="journal article" date="2019" name="Int. J. Syst. Evol. Microbiol.">
        <title>The Global Catalogue of Microorganisms (GCM) 10K type strain sequencing project: providing services to taxonomists for standard genome sequencing and annotation.</title>
        <authorList>
            <consortium name="The Broad Institute Genomics Platform"/>
            <consortium name="The Broad Institute Genome Sequencing Center for Infectious Disease"/>
            <person name="Wu L."/>
            <person name="Ma J."/>
        </authorList>
    </citation>
    <scope>NUCLEOTIDE SEQUENCE [LARGE SCALE GENOMIC DNA]</scope>
    <source>
        <strain evidence="3">CGMCC 1.16619</strain>
    </source>
</reference>
<feature type="compositionally biased region" description="Basic and acidic residues" evidence="1">
    <location>
        <begin position="446"/>
        <end position="456"/>
    </location>
</feature>
<dbReference type="PANTHER" id="PTHR31299:SF0">
    <property type="entry name" value="ESTERASE, PUTATIVE (AFU_ORTHOLOGUE AFUA_1G05850)-RELATED"/>
    <property type="match status" value="1"/>
</dbReference>
<accession>A0ABW0QNK1</accession>
<dbReference type="SUPFAM" id="SSF159501">
    <property type="entry name" value="EreA/ChaN-like"/>
    <property type="match status" value="1"/>
</dbReference>
<protein>
    <submittedName>
        <fullName evidence="2">Erythromycin esterase family protein</fullName>
    </submittedName>
</protein>
<dbReference type="CDD" id="cd14728">
    <property type="entry name" value="Ere-like"/>
    <property type="match status" value="1"/>
</dbReference>
<dbReference type="Gene3D" id="3.30.1870.10">
    <property type="entry name" value="EreA-like, domain 2"/>
    <property type="match status" value="1"/>
</dbReference>
<dbReference type="InterPro" id="IPR014622">
    <property type="entry name" value="UCP036794_erythomycin"/>
</dbReference>
<dbReference type="Proteomes" id="UP001596114">
    <property type="component" value="Unassembled WGS sequence"/>
</dbReference>
<dbReference type="EMBL" id="JBHSNF010000001">
    <property type="protein sequence ID" value="MFC5525859.1"/>
    <property type="molecule type" value="Genomic_DNA"/>
</dbReference>
<dbReference type="Gene3D" id="3.40.1660.10">
    <property type="entry name" value="EreA-like (biosynthetic domain)"/>
    <property type="match status" value="1"/>
</dbReference>
<gene>
    <name evidence="2" type="ORF">ACFPPA_08910</name>
</gene>
<dbReference type="InterPro" id="IPR007815">
    <property type="entry name" value="Emycin_Estase"/>
</dbReference>
<organism evidence="2 3">
    <name type="scientific">Rhodanobacter ginsengisoli</name>
    <dbReference type="NCBI Taxonomy" id="418646"/>
    <lineage>
        <taxon>Bacteria</taxon>
        <taxon>Pseudomonadati</taxon>
        <taxon>Pseudomonadota</taxon>
        <taxon>Gammaproteobacteria</taxon>
        <taxon>Lysobacterales</taxon>
        <taxon>Rhodanobacteraceae</taxon>
        <taxon>Rhodanobacter</taxon>
    </lineage>
</organism>
<evidence type="ECO:0000313" key="2">
    <source>
        <dbReference type="EMBL" id="MFC5525859.1"/>
    </source>
</evidence>
<comment type="caution">
    <text evidence="2">The sequence shown here is derived from an EMBL/GenBank/DDBJ whole genome shotgun (WGS) entry which is preliminary data.</text>
</comment>
<sequence length="464" mass="52856">MGRGHQLPRLPTATPRGRLMSDAFLNPLDAIRSEAVRLDGLDHDYDALIEAVGDRSFVLLGEATHGTREFYRMRAQITRRLIIERGFEAVAVEADWPDAYRLNRFVRGEGLEATARQAFDDFERFPRWMWCNEEVLSFIEWLHDHNIGRPEDSRVGFYGLDMYSLYRSAEAVIGYLEGVDQQQASLARKQYAALDHVRDPQGYGYEVAAGLRPDCRMAVQERLVQLVRNAPEYLTRDGRRAADEQFFAERNAHVVMSAEAYYREMFGSRADSWNRRDQHMTQTLFSLQHHLQSQGQAGKIVVWAHNSHLGDARATQMGEAGEWNVGQLVRQRVGSAGSMLVGFTTYAGTVTAAHEWDGPAECQIVRPARADSYEGLFHRSRLDRFYLSLGDPVARTLHSPMLERAIGVLYRPHTEFASHYFEAMLPAQFDAVFHLDETEAVEPFDDDSHARHRETLSSHLPGNP</sequence>